<dbReference type="InterPro" id="IPR014718">
    <property type="entry name" value="GH-type_carb-bd"/>
</dbReference>
<evidence type="ECO:0008006" key="6">
    <source>
        <dbReference type="Google" id="ProtNLM"/>
    </source>
</evidence>
<comment type="caution">
    <text evidence="4">The sequence shown here is derived from an EMBL/GenBank/DDBJ whole genome shotgun (WGS) entry which is preliminary data.</text>
</comment>
<name>A0ABW9RXB6_9BACT</name>
<evidence type="ECO:0000256" key="3">
    <source>
        <dbReference type="ARBA" id="ARBA00022837"/>
    </source>
</evidence>
<comment type="subunit">
    <text evidence="2">Monomer.</text>
</comment>
<keyword evidence="5" id="KW-1185">Reference proteome</keyword>
<dbReference type="PANTHER" id="PTHR10091:SF45">
    <property type="entry name" value="ALDOSE 1-EPIMERASE"/>
    <property type="match status" value="1"/>
</dbReference>
<feature type="non-terminal residue" evidence="4">
    <location>
        <position position="1"/>
    </location>
</feature>
<dbReference type="InterPro" id="IPR011013">
    <property type="entry name" value="Gal_mutarotase_sf_dom"/>
</dbReference>
<gene>
    <name evidence="4" type="ORF">E1163_28165</name>
</gene>
<proteinExistence type="predicted"/>
<reference evidence="4 5" key="1">
    <citation type="submission" date="2019-02" db="EMBL/GenBank/DDBJ databases">
        <authorList>
            <person name="Goldberg S.R."/>
            <person name="Haltli B.A."/>
            <person name="Correa H."/>
            <person name="Russell K.G."/>
        </authorList>
    </citation>
    <scope>NUCLEOTIDE SEQUENCE [LARGE SCALE GENOMIC DNA]</scope>
    <source>
        <strain evidence="4 5">JCM 16186</strain>
    </source>
</reference>
<dbReference type="Proteomes" id="UP000798808">
    <property type="component" value="Unassembled WGS sequence"/>
</dbReference>
<evidence type="ECO:0000313" key="4">
    <source>
        <dbReference type="EMBL" id="MTI28868.1"/>
    </source>
</evidence>
<dbReference type="PANTHER" id="PTHR10091">
    <property type="entry name" value="ALDOSE-1-EPIMERASE"/>
    <property type="match status" value="1"/>
</dbReference>
<organism evidence="4 5">
    <name type="scientific">Fulvivirga kasyanovii</name>
    <dbReference type="NCBI Taxonomy" id="396812"/>
    <lineage>
        <taxon>Bacteria</taxon>
        <taxon>Pseudomonadati</taxon>
        <taxon>Bacteroidota</taxon>
        <taxon>Cytophagia</taxon>
        <taxon>Cytophagales</taxon>
        <taxon>Fulvivirgaceae</taxon>
        <taxon>Fulvivirga</taxon>
    </lineage>
</organism>
<evidence type="ECO:0000313" key="5">
    <source>
        <dbReference type="Proteomes" id="UP000798808"/>
    </source>
</evidence>
<keyword evidence="3" id="KW-0106">Calcium</keyword>
<dbReference type="Gene3D" id="2.70.98.10">
    <property type="match status" value="1"/>
</dbReference>
<dbReference type="SUPFAM" id="SSF74650">
    <property type="entry name" value="Galactose mutarotase-like"/>
    <property type="match status" value="1"/>
</dbReference>
<comment type="cofactor">
    <cofactor evidence="1">
        <name>Ca(2+)</name>
        <dbReference type="ChEBI" id="CHEBI:29108"/>
    </cofactor>
</comment>
<dbReference type="Pfam" id="PF01263">
    <property type="entry name" value="Aldose_epim"/>
    <property type="match status" value="1"/>
</dbReference>
<dbReference type="EMBL" id="SMLW01000674">
    <property type="protein sequence ID" value="MTI28868.1"/>
    <property type="molecule type" value="Genomic_DNA"/>
</dbReference>
<evidence type="ECO:0000256" key="2">
    <source>
        <dbReference type="ARBA" id="ARBA00011245"/>
    </source>
</evidence>
<evidence type="ECO:0000256" key="1">
    <source>
        <dbReference type="ARBA" id="ARBA00001913"/>
    </source>
</evidence>
<protein>
    <recommendedName>
        <fullName evidence="6">Aldose 1-epimerase</fullName>
    </recommendedName>
</protein>
<accession>A0ABW9RXB6</accession>
<sequence length="290" mass="32588">EKNIGLEVIPEFGARLNSLKISSGSVSGIEVIDGFSSEEDIFNDTYYKSALLFPFPNRLKDGTFIENGVTYSFPLNERVRHNAIHGFIADLPFEVEYINTTVEHAEVRLVLNQATPLKYYPFTFRFSVTYKINSQSDFEVSINIQNTSATHMPFGLGWHPYFTFPEWSGVQLKVSEVDQVELNERALPSGNVKSYSALSTFKEVDEIQLDDCFVLKCNDRNIAHLQNGLACLTIWRDVDTIPYLQLYTPGRNCIAIEPMTCNVDALNNKMGIISLEPGGSYTTSFGTSVC</sequence>
<dbReference type="InterPro" id="IPR008183">
    <property type="entry name" value="Aldose_1/G6P_1-epimerase"/>
</dbReference>
<dbReference type="RefSeq" id="WP_155176806.1">
    <property type="nucleotide sequence ID" value="NZ_SMLW01000674.1"/>
</dbReference>